<dbReference type="AlphaFoldDB" id="A0A2P8IAC7"/>
<name>A0A2P8IAC7_SACCR</name>
<dbReference type="EMBL" id="PYAX01000005">
    <property type="protein sequence ID" value="PSL55414.1"/>
    <property type="molecule type" value="Genomic_DNA"/>
</dbReference>
<reference evidence="3 4" key="1">
    <citation type="submission" date="2018-03" db="EMBL/GenBank/DDBJ databases">
        <title>Genomic Encyclopedia of Type Strains, Phase III (KMG-III): the genomes of soil and plant-associated and newly described type strains.</title>
        <authorList>
            <person name="Whitman W."/>
        </authorList>
    </citation>
    <scope>NUCLEOTIDE SEQUENCE [LARGE SCALE GENOMIC DNA]</scope>
    <source>
        <strain evidence="3 4">CGMCC 4.7097</strain>
    </source>
</reference>
<feature type="transmembrane region" description="Helical" evidence="2">
    <location>
        <begin position="93"/>
        <end position="115"/>
    </location>
</feature>
<evidence type="ECO:0000256" key="1">
    <source>
        <dbReference type="SAM" id="MobiDB-lite"/>
    </source>
</evidence>
<feature type="transmembrane region" description="Helical" evidence="2">
    <location>
        <begin position="241"/>
        <end position="261"/>
    </location>
</feature>
<feature type="region of interest" description="Disordered" evidence="1">
    <location>
        <begin position="1"/>
        <end position="20"/>
    </location>
</feature>
<feature type="compositionally biased region" description="Low complexity" evidence="1">
    <location>
        <begin position="1"/>
        <end position="15"/>
    </location>
</feature>
<protein>
    <recommendedName>
        <fullName evidence="5">Peptidoglycan/LPS O-acetylase OafA/YrhL</fullName>
    </recommendedName>
</protein>
<feature type="transmembrane region" description="Helical" evidence="2">
    <location>
        <begin position="297"/>
        <end position="319"/>
    </location>
</feature>
<dbReference type="RefSeq" id="WP_106616280.1">
    <property type="nucleotide sequence ID" value="NZ_PYAX01000005.1"/>
</dbReference>
<gene>
    <name evidence="3" type="ORF">B0I31_105376</name>
</gene>
<feature type="transmembrane region" description="Helical" evidence="2">
    <location>
        <begin position="64"/>
        <end position="81"/>
    </location>
</feature>
<feature type="transmembrane region" description="Helical" evidence="2">
    <location>
        <begin position="144"/>
        <end position="165"/>
    </location>
</feature>
<feature type="transmembrane region" description="Helical" evidence="2">
    <location>
        <begin position="25"/>
        <end position="44"/>
    </location>
</feature>
<keyword evidence="4" id="KW-1185">Reference proteome</keyword>
<evidence type="ECO:0000256" key="2">
    <source>
        <dbReference type="SAM" id="Phobius"/>
    </source>
</evidence>
<feature type="transmembrane region" description="Helical" evidence="2">
    <location>
        <begin position="170"/>
        <end position="187"/>
    </location>
</feature>
<accession>A0A2P8IAC7</accession>
<evidence type="ECO:0008006" key="5">
    <source>
        <dbReference type="Google" id="ProtNLM"/>
    </source>
</evidence>
<dbReference type="Proteomes" id="UP000241118">
    <property type="component" value="Unassembled WGS sequence"/>
</dbReference>
<evidence type="ECO:0000313" key="3">
    <source>
        <dbReference type="EMBL" id="PSL55414.1"/>
    </source>
</evidence>
<dbReference type="OrthoDB" id="3699760at2"/>
<organism evidence="3 4">
    <name type="scientific">Saccharothrix carnea</name>
    <dbReference type="NCBI Taxonomy" id="1280637"/>
    <lineage>
        <taxon>Bacteria</taxon>
        <taxon>Bacillati</taxon>
        <taxon>Actinomycetota</taxon>
        <taxon>Actinomycetes</taxon>
        <taxon>Pseudonocardiales</taxon>
        <taxon>Pseudonocardiaceae</taxon>
        <taxon>Saccharothrix</taxon>
    </lineage>
</organism>
<comment type="caution">
    <text evidence="3">The sequence shown here is derived from an EMBL/GenBank/DDBJ whole genome shotgun (WGS) entry which is preliminary data.</text>
</comment>
<feature type="transmembrane region" description="Helical" evidence="2">
    <location>
        <begin position="193"/>
        <end position="210"/>
    </location>
</feature>
<keyword evidence="2" id="KW-0472">Membrane</keyword>
<sequence>MTALATPEATTATEPSAHRASPGPVLLRAAGAVLLVYGYLVGLNVDLAPVRALLNRPLGIGEDFGVLGAMLLLAAAGYDSVTDRPVARRLLSAYLPAAVAVLLAAAAVTLGAEIWNTPAASHTSPFAVVGNLSLLSQLIAEKPLIVPLAWIVLLELLAIGTGALARRAGWVVPAAHVVLAATAVALVPDARAVTVAAFSAVVAIGQAVALTPRTRFAPALAVAAWGVLLLAERTTPELAKWWYPLTAAYAALLLTTSVLFAGQTAEKVAGHRVVTWLARHAVWLALLQGVVGFPVAAVAGVPAGVAATVCAAGAFGWAARRW</sequence>
<evidence type="ECO:0000313" key="4">
    <source>
        <dbReference type="Proteomes" id="UP000241118"/>
    </source>
</evidence>
<keyword evidence="2" id="KW-0812">Transmembrane</keyword>
<proteinExistence type="predicted"/>
<keyword evidence="2" id="KW-1133">Transmembrane helix</keyword>